<dbReference type="InterPro" id="IPR009843">
    <property type="entry name" value="DUF1403"/>
</dbReference>
<dbReference type="EMBL" id="CP102775">
    <property type="protein sequence ID" value="UZF90088.1"/>
    <property type="molecule type" value="Genomic_DNA"/>
</dbReference>
<geneLocation type="plasmid" evidence="1">
    <name>pNBC436</name>
</geneLocation>
<dbReference type="Pfam" id="PF07183">
    <property type="entry name" value="DUF1403"/>
    <property type="match status" value="1"/>
</dbReference>
<name>A0A9E8CU68_9HYPH</name>
<protein>
    <submittedName>
        <fullName evidence="1">DUF1403 family protein</fullName>
    </submittedName>
</protein>
<accession>A0A9E8CU68</accession>
<evidence type="ECO:0000313" key="1">
    <source>
        <dbReference type="EMBL" id="UZF90088.1"/>
    </source>
</evidence>
<proteinExistence type="predicted"/>
<sequence>MSGADSTANAAFMPPAVPGWAVPRGFVPSDVEAAFLAGSALNSLDNVVRVAPVWAGAWRQRLALKSAAAAVALVGRTETEAQLRDAWHLRAAGADPGPAGNILAAWRRSAARSTVVDASALRAVVDLLGLRWSEDLTALPERLDDIVRAGQPAPLVAAAIVTEVQRWRPEASLLGWWLADQALARRMRWPVAVPLLAMQARGFAFRSLSDRGRIRPGGEGFERAICVAVALAATEACRIAGEIAPRAARLIEVTPKLRAKGAGEVVQLLLDDDAVSGTLQTKSLTRWGSRRLFERLTALQAVRELSGRASFRLYGL</sequence>
<reference evidence="1" key="1">
    <citation type="submission" date="2022-08" db="EMBL/GenBank/DDBJ databases">
        <title>Complete Genome Sequences of 2 Bosea sp. soil isolates.</title>
        <authorList>
            <person name="Alvarez Arevalo M."/>
            <person name="Sterndorff E.B."/>
            <person name="Faurdal D."/>
            <person name="Joergensen T.S."/>
            <person name="Weber T."/>
        </authorList>
    </citation>
    <scope>NUCLEOTIDE SEQUENCE</scope>
    <source>
        <strain evidence="1">NBC_00436</strain>
        <plasmid evidence="1">pNBC436</plasmid>
    </source>
</reference>
<organism evidence="1">
    <name type="scientific">Bosea sp. NBC_00436</name>
    <dbReference type="NCBI Taxonomy" id="2969620"/>
    <lineage>
        <taxon>Bacteria</taxon>
        <taxon>Pseudomonadati</taxon>
        <taxon>Pseudomonadota</taxon>
        <taxon>Alphaproteobacteria</taxon>
        <taxon>Hyphomicrobiales</taxon>
        <taxon>Boseaceae</taxon>
        <taxon>Bosea</taxon>
    </lineage>
</organism>
<keyword evidence="1" id="KW-0614">Plasmid</keyword>
<gene>
    <name evidence="1" type="ORF">NWE54_26410</name>
</gene>
<dbReference type="AlphaFoldDB" id="A0A9E8CU68"/>